<dbReference type="InterPro" id="IPR008201">
    <property type="entry name" value="HepT-like"/>
</dbReference>
<dbReference type="PANTHER" id="PTHR33397:SF5">
    <property type="entry name" value="RNASE YUTE-RELATED"/>
    <property type="match status" value="1"/>
</dbReference>
<dbReference type="EMBL" id="FNFT01000004">
    <property type="protein sequence ID" value="SDK14793.1"/>
    <property type="molecule type" value="Genomic_DNA"/>
</dbReference>
<evidence type="ECO:0000256" key="4">
    <source>
        <dbReference type="ARBA" id="ARBA00022801"/>
    </source>
</evidence>
<sequence>MTNEVRDTIIRINLEEMAESIDMVKDHLPDSADEFRRLGIVKDGIYKRTEYAIENIFDICAILNADLYLGVPGTDEDILENLVQHGVLKPETRQNLKAMKGFRNIVAYRYGRIDDELAFSILKEHIEDFSFFRDEIEQFLQSAAF</sequence>
<accession>A0A1G8ZIG8</accession>
<dbReference type="NCBIfam" id="NF047751">
    <property type="entry name" value="HepT_toxin"/>
    <property type="match status" value="1"/>
</dbReference>
<dbReference type="InterPro" id="IPR052379">
    <property type="entry name" value="Type_VII_TA_RNase"/>
</dbReference>
<name>A0A1G8ZIG8_9EURY</name>
<comment type="similarity">
    <text evidence="5">Belongs to the HepT RNase toxin family.</text>
</comment>
<evidence type="ECO:0000313" key="6">
    <source>
        <dbReference type="EMBL" id="SDK14793.1"/>
    </source>
</evidence>
<dbReference type="STRING" id="2200.GCA_001571405_01356"/>
<evidence type="ECO:0000256" key="2">
    <source>
        <dbReference type="ARBA" id="ARBA00022649"/>
    </source>
</evidence>
<dbReference type="RefSeq" id="WP_224732769.1">
    <property type="nucleotide sequence ID" value="NZ_BCNX01000007.1"/>
</dbReference>
<dbReference type="Gene3D" id="1.20.120.580">
    <property type="entry name" value="bsu32300-like"/>
    <property type="match status" value="1"/>
</dbReference>
<reference evidence="6 7" key="1">
    <citation type="submission" date="2016-10" db="EMBL/GenBank/DDBJ databases">
        <authorList>
            <person name="Varghese N."/>
            <person name="Submissions S."/>
        </authorList>
    </citation>
    <scope>NUCLEOTIDE SEQUENCE [LARGE SCALE GENOMIC DNA]</scope>
    <source>
        <strain evidence="6 7">DSM 2373</strain>
    </source>
</reference>
<keyword evidence="3" id="KW-0540">Nuclease</keyword>
<protein>
    <submittedName>
        <fullName evidence="6">Uncharacterized conserved protein YutE, UPF0331/DUF86 family</fullName>
    </submittedName>
</protein>
<evidence type="ECO:0000256" key="1">
    <source>
        <dbReference type="ARBA" id="ARBA00022553"/>
    </source>
</evidence>
<dbReference type="Proteomes" id="UP000326500">
    <property type="component" value="Unassembled WGS sequence"/>
</dbReference>
<keyword evidence="2" id="KW-1277">Toxin-antitoxin system</keyword>
<keyword evidence="4" id="KW-0378">Hydrolase</keyword>
<dbReference type="PANTHER" id="PTHR33397">
    <property type="entry name" value="UPF0331 PROTEIN YUTE"/>
    <property type="match status" value="1"/>
</dbReference>
<keyword evidence="7" id="KW-1185">Reference proteome</keyword>
<evidence type="ECO:0000313" key="7">
    <source>
        <dbReference type="Proteomes" id="UP000326500"/>
    </source>
</evidence>
<proteinExistence type="inferred from homology"/>
<evidence type="ECO:0000256" key="3">
    <source>
        <dbReference type="ARBA" id="ARBA00022722"/>
    </source>
</evidence>
<dbReference type="GO" id="GO:0004540">
    <property type="term" value="F:RNA nuclease activity"/>
    <property type="evidence" value="ECO:0007669"/>
    <property type="project" value="InterPro"/>
</dbReference>
<dbReference type="Pfam" id="PF01934">
    <property type="entry name" value="HepT-like"/>
    <property type="match status" value="1"/>
</dbReference>
<keyword evidence="1" id="KW-0597">Phosphoprotein</keyword>
<dbReference type="InterPro" id="IPR037038">
    <property type="entry name" value="HepT-like_sf"/>
</dbReference>
<dbReference type="GO" id="GO:0110001">
    <property type="term" value="C:toxin-antitoxin complex"/>
    <property type="evidence" value="ECO:0007669"/>
    <property type="project" value="InterPro"/>
</dbReference>
<organism evidence="6 7">
    <name type="scientific">Methanoculleus thermophilus</name>
    <dbReference type="NCBI Taxonomy" id="2200"/>
    <lineage>
        <taxon>Archaea</taxon>
        <taxon>Methanobacteriati</taxon>
        <taxon>Methanobacteriota</taxon>
        <taxon>Stenosarchaea group</taxon>
        <taxon>Methanomicrobia</taxon>
        <taxon>Methanomicrobiales</taxon>
        <taxon>Methanomicrobiaceae</taxon>
        <taxon>Methanoculleus</taxon>
    </lineage>
</organism>
<dbReference type="AlphaFoldDB" id="A0A1G8ZIG8"/>
<gene>
    <name evidence="6" type="ORF">SAMN04488571_104198</name>
</gene>
<evidence type="ECO:0000256" key="5">
    <source>
        <dbReference type="ARBA" id="ARBA00024207"/>
    </source>
</evidence>
<dbReference type="GO" id="GO:0016787">
    <property type="term" value="F:hydrolase activity"/>
    <property type="evidence" value="ECO:0007669"/>
    <property type="project" value="UniProtKB-KW"/>
</dbReference>